<proteinExistence type="predicted"/>
<protein>
    <submittedName>
        <fullName evidence="1">Uncharacterized protein</fullName>
    </submittedName>
</protein>
<evidence type="ECO:0000313" key="1">
    <source>
        <dbReference type="EMBL" id="RIW27193.1"/>
    </source>
</evidence>
<dbReference type="EMBL" id="QXIR01000059">
    <property type="protein sequence ID" value="RIW27193.1"/>
    <property type="molecule type" value="Genomic_DNA"/>
</dbReference>
<comment type="caution">
    <text evidence="1">The sequence shown here is derived from an EMBL/GenBank/DDBJ whole genome shotgun (WGS) entry which is preliminary data.</text>
</comment>
<dbReference type="Proteomes" id="UP000265801">
    <property type="component" value="Unassembled WGS sequence"/>
</dbReference>
<reference evidence="1 2" key="1">
    <citation type="submission" date="2018-09" db="EMBL/GenBank/DDBJ databases">
        <title>Bacillus saliacetes sp. nov., isolated from Thai shrimp paste (Ka-pi).</title>
        <authorList>
            <person name="Daroonpunt R."/>
            <person name="Tanasupawat S."/>
            <person name="Yiamsombut S."/>
        </authorList>
    </citation>
    <scope>NUCLEOTIDE SEQUENCE [LARGE SCALE GENOMIC DNA]</scope>
    <source>
        <strain evidence="1 2">SKP7-4</strain>
    </source>
</reference>
<organism evidence="1 2">
    <name type="scientific">Bacillus salacetis</name>
    <dbReference type="NCBI Taxonomy" id="2315464"/>
    <lineage>
        <taxon>Bacteria</taxon>
        <taxon>Bacillati</taxon>
        <taxon>Bacillota</taxon>
        <taxon>Bacilli</taxon>
        <taxon>Bacillales</taxon>
        <taxon>Bacillaceae</taxon>
        <taxon>Bacillus</taxon>
    </lineage>
</organism>
<name>A0A3A1QLG4_9BACI</name>
<gene>
    <name evidence="1" type="ORF">D3H55_23280</name>
</gene>
<evidence type="ECO:0000313" key="2">
    <source>
        <dbReference type="Proteomes" id="UP000265801"/>
    </source>
</evidence>
<sequence length="60" mass="6599">MIMFRFPSGTSELFIFTCKKTPCAPQNALMNFKGIVVCSGDFPGFPPLFLPQAETVKLAL</sequence>
<accession>A0A3A1QLG4</accession>
<dbReference type="AlphaFoldDB" id="A0A3A1QLG4"/>
<keyword evidence="2" id="KW-1185">Reference proteome</keyword>